<proteinExistence type="predicted"/>
<feature type="non-terminal residue" evidence="1">
    <location>
        <position position="1"/>
    </location>
</feature>
<dbReference type="InterPro" id="IPR029731">
    <property type="entry name" value="OSGIN1/2"/>
</dbReference>
<sequence>TGGGPSSLILSYLLNGHVPYYTGDHPDDLLDSKLRRLPNLLHITPEIYSHFGSSIRYASQALAINALLDTLVRPNADTEINPPSCIDWRYRPEKAVSHIVLTESSNPGGQWTRASGSASDDIGTLSYSEMLSLPGYSFTEHYQRLYGKNPPELMRPSRTLVASYYAAYPNAVGITSSIKTSYPVSRVSRTTDGFIIEPHNIKCKHLVLATGTFTHSISPPPLLAPIQRASCLDLPLLVIGSGFSAADTIISSPPGRKIIHLFKWAPTDRPSPLRGCHNQAYPEYASVYRQMKAAAAKYTPSSAAVSPSMRRKSKSNPFFAHRDWASTYEGLPNATITSVTPLSTGGFQVNLTLSDGTSLSRIVGNLAYHVGQRGSLSYLDPKLLLEVTGRMKDVQVTGQTLRAKLESHGAQIAPAVFAIGSLTGDSLVRHAFGACVDAACAIMGPGTRVGSP</sequence>
<feature type="non-terminal residue" evidence="1">
    <location>
        <position position="452"/>
    </location>
</feature>
<dbReference type="Proteomes" id="UP000799302">
    <property type="component" value="Unassembled WGS sequence"/>
</dbReference>
<dbReference type="PANTHER" id="PTHR15192">
    <property type="entry name" value="PROTEIN CBG05349"/>
    <property type="match status" value="1"/>
</dbReference>
<evidence type="ECO:0008006" key="3">
    <source>
        <dbReference type="Google" id="ProtNLM"/>
    </source>
</evidence>
<dbReference type="SUPFAM" id="SSF51905">
    <property type="entry name" value="FAD/NAD(P)-binding domain"/>
    <property type="match status" value="1"/>
</dbReference>
<evidence type="ECO:0000313" key="2">
    <source>
        <dbReference type="Proteomes" id="UP000799302"/>
    </source>
</evidence>
<name>A0A6A6UMU5_9PEZI</name>
<dbReference type="PANTHER" id="PTHR15192:SF8">
    <property type="entry name" value="FAD_NAD(P)-BINDING DOMAIN-CONTAINING PROTEIN"/>
    <property type="match status" value="1"/>
</dbReference>
<protein>
    <recommendedName>
        <fullName evidence="3">FAD/NAD(P)-binding domain-containing protein</fullName>
    </recommendedName>
</protein>
<dbReference type="InterPro" id="IPR036188">
    <property type="entry name" value="FAD/NAD-bd_sf"/>
</dbReference>
<dbReference type="Gene3D" id="3.50.50.60">
    <property type="entry name" value="FAD/NAD(P)-binding domain"/>
    <property type="match status" value="1"/>
</dbReference>
<accession>A0A6A6UMU5</accession>
<dbReference type="OrthoDB" id="412005at2759"/>
<evidence type="ECO:0000313" key="1">
    <source>
        <dbReference type="EMBL" id="KAF2673562.1"/>
    </source>
</evidence>
<organism evidence="1 2">
    <name type="scientific">Microthyrium microscopicum</name>
    <dbReference type="NCBI Taxonomy" id="703497"/>
    <lineage>
        <taxon>Eukaryota</taxon>
        <taxon>Fungi</taxon>
        <taxon>Dikarya</taxon>
        <taxon>Ascomycota</taxon>
        <taxon>Pezizomycotina</taxon>
        <taxon>Dothideomycetes</taxon>
        <taxon>Dothideomycetes incertae sedis</taxon>
        <taxon>Microthyriales</taxon>
        <taxon>Microthyriaceae</taxon>
        <taxon>Microthyrium</taxon>
    </lineage>
</organism>
<dbReference type="AlphaFoldDB" id="A0A6A6UMU5"/>
<gene>
    <name evidence="1" type="ORF">BT63DRAFT_355764</name>
</gene>
<dbReference type="EMBL" id="MU004231">
    <property type="protein sequence ID" value="KAF2673562.1"/>
    <property type="molecule type" value="Genomic_DNA"/>
</dbReference>
<keyword evidence="2" id="KW-1185">Reference proteome</keyword>
<reference evidence="1" key="1">
    <citation type="journal article" date="2020" name="Stud. Mycol.">
        <title>101 Dothideomycetes genomes: a test case for predicting lifestyles and emergence of pathogens.</title>
        <authorList>
            <person name="Haridas S."/>
            <person name="Albert R."/>
            <person name="Binder M."/>
            <person name="Bloem J."/>
            <person name="Labutti K."/>
            <person name="Salamov A."/>
            <person name="Andreopoulos B."/>
            <person name="Baker S."/>
            <person name="Barry K."/>
            <person name="Bills G."/>
            <person name="Bluhm B."/>
            <person name="Cannon C."/>
            <person name="Castanera R."/>
            <person name="Culley D."/>
            <person name="Daum C."/>
            <person name="Ezra D."/>
            <person name="Gonzalez J."/>
            <person name="Henrissat B."/>
            <person name="Kuo A."/>
            <person name="Liang C."/>
            <person name="Lipzen A."/>
            <person name="Lutzoni F."/>
            <person name="Magnuson J."/>
            <person name="Mondo S."/>
            <person name="Nolan M."/>
            <person name="Ohm R."/>
            <person name="Pangilinan J."/>
            <person name="Park H.-J."/>
            <person name="Ramirez L."/>
            <person name="Alfaro M."/>
            <person name="Sun H."/>
            <person name="Tritt A."/>
            <person name="Yoshinaga Y."/>
            <person name="Zwiers L.-H."/>
            <person name="Turgeon B."/>
            <person name="Goodwin S."/>
            <person name="Spatafora J."/>
            <person name="Crous P."/>
            <person name="Grigoriev I."/>
        </authorList>
    </citation>
    <scope>NUCLEOTIDE SEQUENCE</scope>
    <source>
        <strain evidence="1">CBS 115976</strain>
    </source>
</reference>